<organism evidence="4 5">
    <name type="scientific">Purpureocillium lilacinum</name>
    <name type="common">Paecilomyces lilacinus</name>
    <dbReference type="NCBI Taxonomy" id="33203"/>
    <lineage>
        <taxon>Eukaryota</taxon>
        <taxon>Fungi</taxon>
        <taxon>Dikarya</taxon>
        <taxon>Ascomycota</taxon>
        <taxon>Pezizomycotina</taxon>
        <taxon>Sordariomycetes</taxon>
        <taxon>Hypocreomycetidae</taxon>
        <taxon>Hypocreales</taxon>
        <taxon>Ophiocordycipitaceae</taxon>
        <taxon>Purpureocillium</taxon>
    </lineage>
</organism>
<accession>A0A179FQF1</accession>
<keyword evidence="2" id="KW-1133">Transmembrane helix</keyword>
<evidence type="ECO:0000256" key="2">
    <source>
        <dbReference type="SAM" id="Phobius"/>
    </source>
</evidence>
<keyword evidence="2" id="KW-0472">Membrane</keyword>
<name>A0A179FQF1_PURLI</name>
<protein>
    <submittedName>
        <fullName evidence="4">Heterokaryon incompatibility</fullName>
    </submittedName>
</protein>
<proteinExistence type="predicted"/>
<dbReference type="InterPro" id="IPR052895">
    <property type="entry name" value="HetReg/Transcr_Mod"/>
</dbReference>
<feature type="transmembrane region" description="Helical" evidence="2">
    <location>
        <begin position="693"/>
        <end position="712"/>
    </location>
</feature>
<dbReference type="EMBL" id="LSBH01000012">
    <property type="protein sequence ID" value="OAQ67391.1"/>
    <property type="molecule type" value="Genomic_DNA"/>
</dbReference>
<dbReference type="Pfam" id="PF06985">
    <property type="entry name" value="HET"/>
    <property type="match status" value="1"/>
</dbReference>
<feature type="domain" description="Heterokaryon incompatibility" evidence="3">
    <location>
        <begin position="82"/>
        <end position="194"/>
    </location>
</feature>
<evidence type="ECO:0000256" key="1">
    <source>
        <dbReference type="SAM" id="MobiDB-lite"/>
    </source>
</evidence>
<keyword evidence="2" id="KW-0812">Transmembrane</keyword>
<dbReference type="Pfam" id="PF26639">
    <property type="entry name" value="Het-6_barrel"/>
    <property type="match status" value="1"/>
</dbReference>
<dbReference type="InterPro" id="IPR010730">
    <property type="entry name" value="HET"/>
</dbReference>
<evidence type="ECO:0000313" key="4">
    <source>
        <dbReference type="EMBL" id="OAQ67391.1"/>
    </source>
</evidence>
<reference evidence="4 5" key="1">
    <citation type="submission" date="2016-01" db="EMBL/GenBank/DDBJ databases">
        <title>Biosynthesis of antibiotic leucinostatins and their inhibition on Phytophthora in bio-control Purpureocillium lilacinum.</title>
        <authorList>
            <person name="Wang G."/>
            <person name="Liu Z."/>
            <person name="Lin R."/>
            <person name="Li E."/>
            <person name="Mao Z."/>
            <person name="Ling J."/>
            <person name="Yin W."/>
            <person name="Xie B."/>
        </authorList>
    </citation>
    <scope>NUCLEOTIDE SEQUENCE [LARGE SCALE GENOMIC DNA]</scope>
    <source>
        <strain evidence="4">PLBJ-1</strain>
    </source>
</reference>
<evidence type="ECO:0000313" key="5">
    <source>
        <dbReference type="Proteomes" id="UP000078240"/>
    </source>
</evidence>
<dbReference type="Proteomes" id="UP000078240">
    <property type="component" value="Unassembled WGS sequence"/>
</dbReference>
<dbReference type="PANTHER" id="PTHR24148">
    <property type="entry name" value="ANKYRIN REPEAT DOMAIN-CONTAINING PROTEIN 39 HOMOLOG-RELATED"/>
    <property type="match status" value="1"/>
</dbReference>
<comment type="caution">
    <text evidence="4">The sequence shown here is derived from an EMBL/GenBank/DDBJ whole genome shotgun (WGS) entry which is preliminary data.</text>
</comment>
<evidence type="ECO:0000259" key="3">
    <source>
        <dbReference type="Pfam" id="PF06985"/>
    </source>
</evidence>
<dbReference type="AlphaFoldDB" id="A0A179FQF1"/>
<dbReference type="PANTHER" id="PTHR24148:SF64">
    <property type="entry name" value="HETEROKARYON INCOMPATIBILITY DOMAIN-CONTAINING PROTEIN"/>
    <property type="match status" value="1"/>
</dbReference>
<sequence>MSSLVSSLFDFISTSTGINAYKYALTKPYEYAPLDDTSRRTFRLVELLPPKPSLLPGCHGTVRVRILERDLDDDVAAVSAPYDALSYTWSIPKGVTEPDRRIIVEAGPNDGDDPRELRIYRALELALLYLSPTVDDGDDDNNSGGTNRRPIFVDQICLNQRDNDEKSVQVPLMRVIYARCARTLVWLGPPTRASDRYFDFVASELLPGGDGVLGRLLGPRVSTAMCIFDAVVSEQPVPEDGDVEDEEELRRLRADRDALLDLVRRCGDALPRDGMADVLSRPWNNRLWTIQEATLAPLVVFVCGRRTLCFDCLRGALFFFNVANTHWLRQAHGGGAAHPPAELRSRAALLDLGAGMGRIFQERKAVHKLRRRKPLYDVLLKYNLVGEDGGGIVPVKIGAALPEDRVFGLLGLVDEEDPLAKRVRVRYGDEKVVARVYTEVAALLLEESVDALLLAQRPCTTPGLPSWVTDWAMDLRLPVGYARLGEPVFAASGKDATAQAARFTVDDAAGRLTIRGVAVDKIARVGEQTYRGDSEGRITELVDYRSARRVFDEVDEFVREARGGSVPQQDSSGNKQDDDKEEALAHRQTCLRVCDSGLSWRYFTTKLPSPPAAAAMSKLSTLESTISNLGQRLLRADATRDAYRLTRIYATVGITPWYWIPAPEPAALRLLACDPPHALLLLRDAAVDFVEDMVGLVGAAAAVGLASWWIAFRRRWKYVTLRQEPDAVARTGLDPQAVLDPDMGEFTGHLLKNKARRVYRTEGGRVGMGPAGMGEGDDVVVLYGATVPHVLRDRGDGTSEYVGEAYCDGIMGGEALASGVEKDFVLT</sequence>
<gene>
    <name evidence="4" type="ORF">VFPBJ_10986</name>
</gene>
<feature type="region of interest" description="Disordered" evidence="1">
    <location>
        <begin position="561"/>
        <end position="582"/>
    </location>
</feature>
<dbReference type="OrthoDB" id="4587016at2759"/>